<dbReference type="Proteomes" id="UP000273978">
    <property type="component" value="Unassembled WGS sequence"/>
</dbReference>
<keyword evidence="7 8" id="KW-0472">Membrane</keyword>
<dbReference type="GO" id="GO:0005886">
    <property type="term" value="C:plasma membrane"/>
    <property type="evidence" value="ECO:0007669"/>
    <property type="project" value="UniProtKB-SubCell"/>
</dbReference>
<feature type="transmembrane region" description="Helical" evidence="8">
    <location>
        <begin position="199"/>
        <end position="216"/>
    </location>
</feature>
<evidence type="ECO:0000256" key="7">
    <source>
        <dbReference type="ARBA" id="ARBA00023136"/>
    </source>
</evidence>
<dbReference type="InterPro" id="IPR047817">
    <property type="entry name" value="ABC2_TM_bact-type"/>
</dbReference>
<organism evidence="10 11">
    <name type="scientific">Methanohalophilus euhalobius</name>
    <dbReference type="NCBI Taxonomy" id="51203"/>
    <lineage>
        <taxon>Archaea</taxon>
        <taxon>Methanobacteriati</taxon>
        <taxon>Methanobacteriota</taxon>
        <taxon>Stenosarchaea group</taxon>
        <taxon>Methanomicrobia</taxon>
        <taxon>Methanosarcinales</taxon>
        <taxon>Methanosarcinaceae</taxon>
        <taxon>Methanohalophilus</taxon>
    </lineage>
</organism>
<protein>
    <submittedName>
        <fullName evidence="10">ABC transporter permease</fullName>
    </submittedName>
</protein>
<dbReference type="PANTHER" id="PTHR30413:SF8">
    <property type="entry name" value="TRANSPORT PERMEASE PROTEIN"/>
    <property type="match status" value="1"/>
</dbReference>
<keyword evidence="2" id="KW-0813">Transport</keyword>
<dbReference type="Pfam" id="PF01061">
    <property type="entry name" value="ABC2_membrane"/>
    <property type="match status" value="1"/>
</dbReference>
<evidence type="ECO:0000256" key="6">
    <source>
        <dbReference type="ARBA" id="ARBA00022989"/>
    </source>
</evidence>
<feature type="transmembrane region" description="Helical" evidence="8">
    <location>
        <begin position="33"/>
        <end position="54"/>
    </location>
</feature>
<feature type="transmembrane region" description="Helical" evidence="8">
    <location>
        <begin position="174"/>
        <end position="193"/>
    </location>
</feature>
<evidence type="ECO:0000256" key="5">
    <source>
        <dbReference type="ARBA" id="ARBA00022692"/>
    </source>
</evidence>
<keyword evidence="4" id="KW-0997">Cell inner membrane</keyword>
<comment type="subcellular location">
    <subcellularLocation>
        <location evidence="1">Cell inner membrane</location>
        <topology evidence="1">Multi-pass membrane protein</topology>
    </subcellularLocation>
</comment>
<evidence type="ECO:0000256" key="2">
    <source>
        <dbReference type="ARBA" id="ARBA00022448"/>
    </source>
</evidence>
<evidence type="ECO:0000256" key="3">
    <source>
        <dbReference type="ARBA" id="ARBA00022475"/>
    </source>
</evidence>
<sequence>MMVFKHLNNLYAYRELIWQLAWSEFKLRYKNSILGYFWSLLEPMLMLTVLYVVFSNLMRVQVEYFQLFLLLGIILWNFLSRATSIGMNSIVGKADMIKKIYFPRDIFVISSCITALLMSIFESLIFISFMAIFRVPISTNLIYVPFILIFLFFISLGLTLALAALNVFYRDVQFIWQVILQAGFFATPILYTIDIFPAYLQKIVLLNPVAIMIISARHTIIYSSPATVGNLTFMLISSVIFLIMGYVIFNRLEPRFAEEI</sequence>
<keyword evidence="5 8" id="KW-0812">Transmembrane</keyword>
<name>A0A3M9L7W9_9EURY</name>
<dbReference type="InterPro" id="IPR013525">
    <property type="entry name" value="ABC2_TM"/>
</dbReference>
<comment type="caution">
    <text evidence="10">The sequence shown here is derived from an EMBL/GenBank/DDBJ whole genome shotgun (WGS) entry which is preliminary data.</text>
</comment>
<keyword evidence="6 8" id="KW-1133">Transmembrane helix</keyword>
<feature type="transmembrane region" description="Helical" evidence="8">
    <location>
        <begin position="228"/>
        <end position="249"/>
    </location>
</feature>
<accession>A0A3M9L7W9</accession>
<evidence type="ECO:0000259" key="9">
    <source>
        <dbReference type="PROSITE" id="PS51012"/>
    </source>
</evidence>
<evidence type="ECO:0000256" key="1">
    <source>
        <dbReference type="ARBA" id="ARBA00004429"/>
    </source>
</evidence>
<feature type="transmembrane region" description="Helical" evidence="8">
    <location>
        <begin position="60"/>
        <end position="79"/>
    </location>
</feature>
<feature type="domain" description="ABC transmembrane type-2" evidence="9">
    <location>
        <begin position="34"/>
        <end position="252"/>
    </location>
</feature>
<evidence type="ECO:0000313" key="10">
    <source>
        <dbReference type="EMBL" id="RNI09296.1"/>
    </source>
</evidence>
<dbReference type="PANTHER" id="PTHR30413">
    <property type="entry name" value="INNER MEMBRANE TRANSPORT PERMEASE"/>
    <property type="match status" value="1"/>
</dbReference>
<dbReference type="GO" id="GO:0015920">
    <property type="term" value="P:lipopolysaccharide transport"/>
    <property type="evidence" value="ECO:0007669"/>
    <property type="project" value="TreeGrafter"/>
</dbReference>
<dbReference type="AlphaFoldDB" id="A0A3M9L7W9"/>
<evidence type="ECO:0000256" key="4">
    <source>
        <dbReference type="ARBA" id="ARBA00022519"/>
    </source>
</evidence>
<dbReference type="GO" id="GO:0140359">
    <property type="term" value="F:ABC-type transporter activity"/>
    <property type="evidence" value="ECO:0007669"/>
    <property type="project" value="InterPro"/>
</dbReference>
<evidence type="ECO:0000313" key="11">
    <source>
        <dbReference type="Proteomes" id="UP000273978"/>
    </source>
</evidence>
<dbReference type="EMBL" id="RJJF01000015">
    <property type="protein sequence ID" value="RNI09296.1"/>
    <property type="molecule type" value="Genomic_DNA"/>
</dbReference>
<gene>
    <name evidence="10" type="ORF">EDD83_04880</name>
</gene>
<feature type="transmembrane region" description="Helical" evidence="8">
    <location>
        <begin position="141"/>
        <end position="167"/>
    </location>
</feature>
<reference evidence="10 11" key="1">
    <citation type="submission" date="2018-10" db="EMBL/GenBank/DDBJ databases">
        <title>Cultivation of a novel Methanohalophilus strain from Kebrit Deep of the Red Sea and a genomic comparison of members of the genus Methanohalophilus.</title>
        <authorList>
            <person name="Guan Y."/>
            <person name="Ngugi D.K."/>
            <person name="Stingl U."/>
        </authorList>
    </citation>
    <scope>NUCLEOTIDE SEQUENCE [LARGE SCALE GENOMIC DNA]</scope>
    <source>
        <strain evidence="10 11">DSM 10369</strain>
    </source>
</reference>
<proteinExistence type="predicted"/>
<dbReference type="PROSITE" id="PS51012">
    <property type="entry name" value="ABC_TM2"/>
    <property type="match status" value="1"/>
</dbReference>
<keyword evidence="3" id="KW-1003">Cell membrane</keyword>
<evidence type="ECO:0000256" key="8">
    <source>
        <dbReference type="SAM" id="Phobius"/>
    </source>
</evidence>
<feature type="transmembrane region" description="Helical" evidence="8">
    <location>
        <begin position="106"/>
        <end position="135"/>
    </location>
</feature>